<accession>A0A0F9H541</accession>
<dbReference type="GO" id="GO:0052621">
    <property type="term" value="F:diguanylate cyclase activity"/>
    <property type="evidence" value="ECO:0007669"/>
    <property type="project" value="TreeGrafter"/>
</dbReference>
<dbReference type="SMART" id="SM00267">
    <property type="entry name" value="GGDEF"/>
    <property type="match status" value="1"/>
</dbReference>
<feature type="domain" description="GGDEF" evidence="3">
    <location>
        <begin position="134"/>
        <end position="267"/>
    </location>
</feature>
<feature type="transmembrane region" description="Helical" evidence="2">
    <location>
        <begin position="27"/>
        <end position="48"/>
    </location>
</feature>
<comment type="caution">
    <text evidence="4">The sequence shown here is derived from an EMBL/GenBank/DDBJ whole genome shotgun (WGS) entry which is preliminary data.</text>
</comment>
<sequence length="285" mass="32226">MNTTTQLGAEVPSEEPLARDEERISRIAWVSIFIALALAGWAATFFILTEAVQLWQYIIYPILVCLPVLFGIASARYTHITHVDLLRGYQGRLIMRSIELEKLASHDELTELYNRRYFYERFQEGLARARTSNRTLALVALDIDGLKMINDEYGHAVGDIIIANLAKVINKHIRNNDVPARLGGDEFAVLMPDTDKRGAYALAQRLWEELEETPMYEHEGLRVLLSVSIGVSGYPWGGEDIDEMMHWADADMYANKVGRRLPQSATSVPQQTLTDDSGPEDLSWN</sequence>
<evidence type="ECO:0000313" key="4">
    <source>
        <dbReference type="EMBL" id="KKM06175.1"/>
    </source>
</evidence>
<protein>
    <recommendedName>
        <fullName evidence="3">GGDEF domain-containing protein</fullName>
    </recommendedName>
</protein>
<name>A0A0F9H541_9ZZZZ</name>
<dbReference type="Gene3D" id="3.30.70.270">
    <property type="match status" value="1"/>
</dbReference>
<dbReference type="PROSITE" id="PS50887">
    <property type="entry name" value="GGDEF"/>
    <property type="match status" value="1"/>
</dbReference>
<dbReference type="InterPro" id="IPR000160">
    <property type="entry name" value="GGDEF_dom"/>
</dbReference>
<dbReference type="SUPFAM" id="SSF55073">
    <property type="entry name" value="Nucleotide cyclase"/>
    <property type="match status" value="1"/>
</dbReference>
<keyword evidence="2" id="KW-1133">Transmembrane helix</keyword>
<feature type="compositionally biased region" description="Polar residues" evidence="1">
    <location>
        <begin position="263"/>
        <end position="275"/>
    </location>
</feature>
<dbReference type="InterPro" id="IPR043128">
    <property type="entry name" value="Rev_trsase/Diguanyl_cyclase"/>
</dbReference>
<evidence type="ECO:0000256" key="1">
    <source>
        <dbReference type="SAM" id="MobiDB-lite"/>
    </source>
</evidence>
<evidence type="ECO:0000256" key="2">
    <source>
        <dbReference type="SAM" id="Phobius"/>
    </source>
</evidence>
<feature type="region of interest" description="Disordered" evidence="1">
    <location>
        <begin position="263"/>
        <end position="285"/>
    </location>
</feature>
<organism evidence="4">
    <name type="scientific">marine sediment metagenome</name>
    <dbReference type="NCBI Taxonomy" id="412755"/>
    <lineage>
        <taxon>unclassified sequences</taxon>
        <taxon>metagenomes</taxon>
        <taxon>ecological metagenomes</taxon>
    </lineage>
</organism>
<gene>
    <name evidence="4" type="ORF">LCGC14_1746620</name>
</gene>
<dbReference type="InterPro" id="IPR029787">
    <property type="entry name" value="Nucleotide_cyclase"/>
</dbReference>
<dbReference type="AlphaFoldDB" id="A0A0F9H541"/>
<keyword evidence="2" id="KW-0812">Transmembrane</keyword>
<dbReference type="InterPro" id="IPR050469">
    <property type="entry name" value="Diguanylate_Cyclase"/>
</dbReference>
<reference evidence="4" key="1">
    <citation type="journal article" date="2015" name="Nature">
        <title>Complex archaea that bridge the gap between prokaryotes and eukaryotes.</title>
        <authorList>
            <person name="Spang A."/>
            <person name="Saw J.H."/>
            <person name="Jorgensen S.L."/>
            <person name="Zaremba-Niedzwiedzka K."/>
            <person name="Martijn J."/>
            <person name="Lind A.E."/>
            <person name="van Eijk R."/>
            <person name="Schleper C."/>
            <person name="Guy L."/>
            <person name="Ettema T.J."/>
        </authorList>
    </citation>
    <scope>NUCLEOTIDE SEQUENCE</scope>
</reference>
<dbReference type="CDD" id="cd01949">
    <property type="entry name" value="GGDEF"/>
    <property type="match status" value="1"/>
</dbReference>
<keyword evidence="2" id="KW-0472">Membrane</keyword>
<dbReference type="PANTHER" id="PTHR45138">
    <property type="entry name" value="REGULATORY COMPONENTS OF SENSORY TRANSDUCTION SYSTEM"/>
    <property type="match status" value="1"/>
</dbReference>
<dbReference type="EMBL" id="LAZR01016057">
    <property type="protein sequence ID" value="KKM06175.1"/>
    <property type="molecule type" value="Genomic_DNA"/>
</dbReference>
<feature type="transmembrane region" description="Helical" evidence="2">
    <location>
        <begin position="54"/>
        <end position="73"/>
    </location>
</feature>
<evidence type="ECO:0000259" key="3">
    <source>
        <dbReference type="PROSITE" id="PS50887"/>
    </source>
</evidence>
<dbReference type="FunFam" id="3.30.70.270:FF:000001">
    <property type="entry name" value="Diguanylate cyclase domain protein"/>
    <property type="match status" value="1"/>
</dbReference>
<dbReference type="Pfam" id="PF00990">
    <property type="entry name" value="GGDEF"/>
    <property type="match status" value="1"/>
</dbReference>
<dbReference type="PANTHER" id="PTHR45138:SF9">
    <property type="entry name" value="DIGUANYLATE CYCLASE DGCM-RELATED"/>
    <property type="match status" value="1"/>
</dbReference>
<dbReference type="NCBIfam" id="TIGR00254">
    <property type="entry name" value="GGDEF"/>
    <property type="match status" value="1"/>
</dbReference>
<proteinExistence type="predicted"/>